<dbReference type="OrthoDB" id="6224101at2759"/>
<protein>
    <submittedName>
        <fullName evidence="5">DUF4806 domain-containing protein</fullName>
    </submittedName>
</protein>
<dbReference type="AlphaFoldDB" id="A0A0R3WUN5"/>
<feature type="region of interest" description="Disordered" evidence="1">
    <location>
        <begin position="171"/>
        <end position="222"/>
    </location>
</feature>
<evidence type="ECO:0000313" key="4">
    <source>
        <dbReference type="Proteomes" id="UP000274429"/>
    </source>
</evidence>
<feature type="region of interest" description="Disordered" evidence="1">
    <location>
        <begin position="129"/>
        <end position="158"/>
    </location>
</feature>
<keyword evidence="4" id="KW-1185">Reference proteome</keyword>
<evidence type="ECO:0000256" key="2">
    <source>
        <dbReference type="SAM" id="SignalP"/>
    </source>
</evidence>
<dbReference type="EMBL" id="UYWX01004497">
    <property type="protein sequence ID" value="VDM25003.1"/>
    <property type="molecule type" value="Genomic_DNA"/>
</dbReference>
<evidence type="ECO:0000256" key="1">
    <source>
        <dbReference type="SAM" id="MobiDB-lite"/>
    </source>
</evidence>
<gene>
    <name evidence="3" type="ORF">TTAC_LOCUS4460</name>
</gene>
<reference evidence="5" key="1">
    <citation type="submission" date="2017-02" db="UniProtKB">
        <authorList>
            <consortium name="WormBaseParasite"/>
        </authorList>
    </citation>
    <scope>IDENTIFICATION</scope>
</reference>
<keyword evidence="2" id="KW-0732">Signal</keyword>
<proteinExistence type="predicted"/>
<dbReference type="WBParaSite" id="TTAC_0000447501-mRNA-1">
    <property type="protein sequence ID" value="TTAC_0000447501-mRNA-1"/>
    <property type="gene ID" value="TTAC_0000447501"/>
</dbReference>
<sequence length="406" mass="45858">MFIVNRCGRVGAFYALAVLTIVVPEALEDRKPTYPYLRVSDWVYPLDRSCSFIYCWAKNRMIIQEPYSHIWHPRYIVVRLPNLITDQEASVVWNYLDNLAQVKGKFNCAPQPITSSLHNEGLKPIDECKLDNAPPNTDSGDLKVVKPRNTSKTGCEDQPCSLSAVPLSVALRPTKDSRASQKKVETKMPESGRRKGHKIVSSSQTKFEPKTSDPEGNPNKNASHFSRCLKELMEGCVAGSSTKEFIEIIINPRSIKISCYMAVAVRITFNELSIKKSQREMTGMPSPFDFGEASLAASASLIRNHRLRNLISAAEYFDEKLNNKQFIFVQLEPSPKKLTLMRPCKMPHPLTACPVTAKLMCCHPPLDVLLVATVSKRRYLKEMTCLDEFRRYNPHQDPAKADFNSC</sequence>
<organism evidence="5">
    <name type="scientific">Hydatigena taeniaeformis</name>
    <name type="common">Feline tapeworm</name>
    <name type="synonym">Taenia taeniaeformis</name>
    <dbReference type="NCBI Taxonomy" id="6205"/>
    <lineage>
        <taxon>Eukaryota</taxon>
        <taxon>Metazoa</taxon>
        <taxon>Spiralia</taxon>
        <taxon>Lophotrochozoa</taxon>
        <taxon>Platyhelminthes</taxon>
        <taxon>Cestoda</taxon>
        <taxon>Eucestoda</taxon>
        <taxon>Cyclophyllidea</taxon>
        <taxon>Taeniidae</taxon>
        <taxon>Hydatigera</taxon>
    </lineage>
</organism>
<reference evidence="3 4" key="2">
    <citation type="submission" date="2018-11" db="EMBL/GenBank/DDBJ databases">
        <authorList>
            <consortium name="Pathogen Informatics"/>
        </authorList>
    </citation>
    <scope>NUCLEOTIDE SEQUENCE [LARGE SCALE GENOMIC DNA]</scope>
</reference>
<evidence type="ECO:0000313" key="5">
    <source>
        <dbReference type="WBParaSite" id="TTAC_0000447501-mRNA-1"/>
    </source>
</evidence>
<feature type="chain" id="PRO_5043133104" evidence="2">
    <location>
        <begin position="29"/>
        <end position="406"/>
    </location>
</feature>
<feature type="compositionally biased region" description="Basic and acidic residues" evidence="1">
    <location>
        <begin position="173"/>
        <end position="193"/>
    </location>
</feature>
<dbReference type="Proteomes" id="UP000274429">
    <property type="component" value="Unassembled WGS sequence"/>
</dbReference>
<accession>A0A0R3WUN5</accession>
<name>A0A0R3WUN5_HYDTA</name>
<evidence type="ECO:0000313" key="3">
    <source>
        <dbReference type="EMBL" id="VDM25003.1"/>
    </source>
</evidence>
<feature type="signal peptide" evidence="2">
    <location>
        <begin position="1"/>
        <end position="28"/>
    </location>
</feature>